<dbReference type="SMART" id="SM01323">
    <property type="entry name" value="YajC"/>
    <property type="match status" value="1"/>
</dbReference>
<evidence type="ECO:0000256" key="1">
    <source>
        <dbReference type="ARBA" id="ARBA00004162"/>
    </source>
</evidence>
<dbReference type="Pfam" id="PF02699">
    <property type="entry name" value="YajC"/>
    <property type="match status" value="1"/>
</dbReference>
<evidence type="ECO:0000313" key="12">
    <source>
        <dbReference type="EMBL" id="MBL0741578.1"/>
    </source>
</evidence>
<keyword evidence="6 11" id="KW-0812">Transmembrane</keyword>
<evidence type="ECO:0000256" key="11">
    <source>
        <dbReference type="SAM" id="Phobius"/>
    </source>
</evidence>
<evidence type="ECO:0000256" key="5">
    <source>
        <dbReference type="ARBA" id="ARBA00022475"/>
    </source>
</evidence>
<keyword evidence="7" id="KW-0653">Protein transport</keyword>
<evidence type="ECO:0000313" key="13">
    <source>
        <dbReference type="Proteomes" id="UP000613030"/>
    </source>
</evidence>
<organism evidence="12 13">
    <name type="scientific">Chryseolinea lacunae</name>
    <dbReference type="NCBI Taxonomy" id="2801331"/>
    <lineage>
        <taxon>Bacteria</taxon>
        <taxon>Pseudomonadati</taxon>
        <taxon>Bacteroidota</taxon>
        <taxon>Cytophagia</taxon>
        <taxon>Cytophagales</taxon>
        <taxon>Fulvivirgaceae</taxon>
        <taxon>Chryseolinea</taxon>
    </lineage>
</organism>
<comment type="similarity">
    <text evidence="2">Belongs to the YajC family.</text>
</comment>
<dbReference type="InterPro" id="IPR003849">
    <property type="entry name" value="Preprotein_translocase_YajC"/>
</dbReference>
<accession>A0ABS1KQJ9</accession>
<evidence type="ECO:0000256" key="8">
    <source>
        <dbReference type="ARBA" id="ARBA00022989"/>
    </source>
</evidence>
<dbReference type="PANTHER" id="PTHR33909">
    <property type="entry name" value="SEC TRANSLOCON ACCESSORY COMPLEX SUBUNIT YAJC"/>
    <property type="match status" value="1"/>
</dbReference>
<protein>
    <recommendedName>
        <fullName evidence="3">Sec translocon accessory complex subunit YajC</fullName>
    </recommendedName>
</protein>
<keyword evidence="9" id="KW-0811">Translocation</keyword>
<comment type="caution">
    <text evidence="12">The sequence shown here is derived from an EMBL/GenBank/DDBJ whole genome shotgun (WGS) entry which is preliminary data.</text>
</comment>
<dbReference type="Proteomes" id="UP000613030">
    <property type="component" value="Unassembled WGS sequence"/>
</dbReference>
<evidence type="ECO:0000256" key="9">
    <source>
        <dbReference type="ARBA" id="ARBA00023010"/>
    </source>
</evidence>
<evidence type="ECO:0000256" key="4">
    <source>
        <dbReference type="ARBA" id="ARBA00022448"/>
    </source>
</evidence>
<keyword evidence="10 11" id="KW-0472">Membrane</keyword>
<proteinExistence type="inferred from homology"/>
<feature type="transmembrane region" description="Helical" evidence="11">
    <location>
        <begin position="20"/>
        <end position="37"/>
    </location>
</feature>
<gene>
    <name evidence="12" type="primary">yajC</name>
    <name evidence="12" type="ORF">JI741_10135</name>
</gene>
<keyword evidence="4" id="KW-0813">Transport</keyword>
<keyword evidence="13" id="KW-1185">Reference proteome</keyword>
<evidence type="ECO:0000256" key="2">
    <source>
        <dbReference type="ARBA" id="ARBA00006742"/>
    </source>
</evidence>
<sequence length="105" mass="11884">MYSIVLQAQAQPQGWFQPQLLVFAGIIIVFYFFMIRPQQKKAKDQKKFIDEIKKGDYIVTIGGAHGYIAEIDSETFILEVEKGGRIKFNRSAISLEATKAANAKK</sequence>
<comment type="subcellular location">
    <subcellularLocation>
        <location evidence="1">Cell membrane</location>
        <topology evidence="1">Single-pass membrane protein</topology>
    </subcellularLocation>
</comment>
<dbReference type="PANTHER" id="PTHR33909:SF1">
    <property type="entry name" value="SEC TRANSLOCON ACCESSORY COMPLEX SUBUNIT YAJC"/>
    <property type="match status" value="1"/>
</dbReference>
<dbReference type="NCBIfam" id="TIGR00739">
    <property type="entry name" value="yajC"/>
    <property type="match status" value="1"/>
</dbReference>
<evidence type="ECO:0000256" key="10">
    <source>
        <dbReference type="ARBA" id="ARBA00023136"/>
    </source>
</evidence>
<reference evidence="12 13" key="1">
    <citation type="submission" date="2021-01" db="EMBL/GenBank/DDBJ databases">
        <title>Chryseolinea sp. Jin1 Genome sequencing and assembly.</title>
        <authorList>
            <person name="Kim I."/>
        </authorList>
    </citation>
    <scope>NUCLEOTIDE SEQUENCE [LARGE SCALE GENOMIC DNA]</scope>
    <source>
        <strain evidence="12 13">Jin1</strain>
    </source>
</reference>
<dbReference type="EMBL" id="JAERRB010000003">
    <property type="protein sequence ID" value="MBL0741578.1"/>
    <property type="molecule type" value="Genomic_DNA"/>
</dbReference>
<name>A0ABS1KQJ9_9BACT</name>
<dbReference type="PRINTS" id="PR01853">
    <property type="entry name" value="YAJCTRNLCASE"/>
</dbReference>
<keyword evidence="8 11" id="KW-1133">Transmembrane helix</keyword>
<evidence type="ECO:0000256" key="7">
    <source>
        <dbReference type="ARBA" id="ARBA00022927"/>
    </source>
</evidence>
<dbReference type="RefSeq" id="WP_202008953.1">
    <property type="nucleotide sequence ID" value="NZ_JAERRB010000003.1"/>
</dbReference>
<evidence type="ECO:0000256" key="6">
    <source>
        <dbReference type="ARBA" id="ARBA00022692"/>
    </source>
</evidence>
<keyword evidence="5" id="KW-1003">Cell membrane</keyword>
<evidence type="ECO:0000256" key="3">
    <source>
        <dbReference type="ARBA" id="ARBA00014962"/>
    </source>
</evidence>